<dbReference type="EMBL" id="JAAVJF010000002">
    <property type="protein sequence ID" value="NYR15331.1"/>
    <property type="molecule type" value="Genomic_DNA"/>
</dbReference>
<dbReference type="RefSeq" id="WP_011900854.1">
    <property type="nucleotide sequence ID" value="NZ_JAAVJF010000002.1"/>
</dbReference>
<feature type="domain" description="AAA+ ATPase" evidence="1">
    <location>
        <begin position="255"/>
        <end position="390"/>
    </location>
</feature>
<dbReference type="SUPFAM" id="SSF88723">
    <property type="entry name" value="PIN domain-like"/>
    <property type="match status" value="1"/>
</dbReference>
<dbReference type="InterPro" id="IPR052041">
    <property type="entry name" value="Nucleic_acid_metab_PIN/TRAM"/>
</dbReference>
<dbReference type="InterPro" id="IPR029060">
    <property type="entry name" value="PIN-like_dom_sf"/>
</dbReference>
<evidence type="ECO:0000313" key="3">
    <source>
        <dbReference type="Proteomes" id="UP000554766"/>
    </source>
</evidence>
<dbReference type="Gene3D" id="3.40.50.1010">
    <property type="entry name" value="5'-nuclease"/>
    <property type="match status" value="1"/>
</dbReference>
<dbReference type="InterPro" id="IPR027417">
    <property type="entry name" value="P-loop_NTPase"/>
</dbReference>
<dbReference type="Pfam" id="PF00437">
    <property type="entry name" value="T2SSE"/>
    <property type="match status" value="1"/>
</dbReference>
<dbReference type="SUPFAM" id="SSF52540">
    <property type="entry name" value="P-loop containing nucleoside triphosphate hydrolases"/>
    <property type="match status" value="1"/>
</dbReference>
<proteinExistence type="predicted"/>
<dbReference type="NCBIfam" id="NF010335">
    <property type="entry name" value="PRK13764.1"/>
    <property type="match status" value="1"/>
</dbReference>
<accession>A0A7L4P8S2</accession>
<dbReference type="SMART" id="SM00382">
    <property type="entry name" value="AAA"/>
    <property type="match status" value="1"/>
</dbReference>
<organism evidence="2 3">
    <name type="scientific">Pyrobaculum arsenaticum</name>
    <dbReference type="NCBI Taxonomy" id="121277"/>
    <lineage>
        <taxon>Archaea</taxon>
        <taxon>Thermoproteota</taxon>
        <taxon>Thermoprotei</taxon>
        <taxon>Thermoproteales</taxon>
        <taxon>Thermoproteaceae</taxon>
        <taxon>Pyrobaculum</taxon>
    </lineage>
</organism>
<evidence type="ECO:0000259" key="1">
    <source>
        <dbReference type="SMART" id="SM00382"/>
    </source>
</evidence>
<name>A0A7L4P8S2_9CREN</name>
<dbReference type="Proteomes" id="UP000554766">
    <property type="component" value="Unassembled WGS sequence"/>
</dbReference>
<dbReference type="PANTHER" id="PTHR11603">
    <property type="entry name" value="AAA FAMILY ATPASE"/>
    <property type="match status" value="1"/>
</dbReference>
<dbReference type="AlphaFoldDB" id="A0A7L4P8S2"/>
<dbReference type="GeneID" id="5055200"/>
<gene>
    <name evidence="2" type="primary">tadA</name>
    <name evidence="2" type="ORF">HC235_05080</name>
</gene>
<comment type="caution">
    <text evidence="2">The sequence shown here is derived from an EMBL/GenBank/DDBJ whole genome shotgun (WGS) entry which is preliminary data.</text>
</comment>
<sequence>MDRYIADSSAVLDGTLKEVVVSGRVRGTLFLLSEMVEYFTSLARQGDGIGIVGVEELKDLYEVVDKLGLSDFVKIETVSLNRKVDPEELNIYARRFAKENGCIYITSDEVARDAARLQGVEVLYLGKTREVLTLERFFGPEVMSVHLKEGLPPLGKVGRPGNWRIVQLSSEPLSRKQLEIVVRELIAEASKLSPRTKIEIRRPHSLIIQHKEYRVVVVFPPVSERLEITATKPVVRKKIEDYGLPPKVLERLEKSAEGILVAGAPGAGKTTFAQALAEFYLSKGKIVKTIESPRDMVLPPAITQISKNLATSEEIHDLLLLSRPDYTIFDEMRDTADFQLYVDLRLAGVGMVGIVHATSPIDAIQRFIRRVELGMIPSIIDTVIFMKDGEVRKVYALSMVVKVPAGMREEDLARPVILVKDFITDEVEYEIYVFGEETFVVPVKRGEAVAMGPSRKVYSMVVSALKRYVPPHEIKLEERDGVIVVKVPEEYLGVVLSRGVTKLEKIRRKLSVDFRIEPR</sequence>
<dbReference type="Gene3D" id="3.40.50.300">
    <property type="entry name" value="P-loop containing nucleotide triphosphate hydrolases"/>
    <property type="match status" value="1"/>
</dbReference>
<dbReference type="InterPro" id="IPR001482">
    <property type="entry name" value="T2SS/T4SS_dom"/>
</dbReference>
<reference evidence="2 3" key="1">
    <citation type="journal article" date="2020" name="Nat. Commun.">
        <title>The structures of two archaeal type IV pili illuminate evolutionary relationships.</title>
        <authorList>
            <person name="Wang F."/>
            <person name="Baquero D.P."/>
            <person name="Su Z."/>
            <person name="Beltran L.C."/>
            <person name="Prangishvili D."/>
            <person name="Krupovic M."/>
            <person name="Egelman E.H."/>
        </authorList>
    </citation>
    <scope>NUCLEOTIDE SEQUENCE [LARGE SCALE GENOMIC DNA]</scope>
    <source>
        <strain evidence="2 3">2GA</strain>
    </source>
</reference>
<dbReference type="OMA" id="FADMRMA"/>
<keyword evidence="3" id="KW-1185">Reference proteome</keyword>
<dbReference type="InterPro" id="IPR003593">
    <property type="entry name" value="AAA+_ATPase"/>
</dbReference>
<dbReference type="PANTHER" id="PTHR11603:SF147">
    <property type="entry name" value="MEMBRANE PROTEIN"/>
    <property type="match status" value="1"/>
</dbReference>
<protein>
    <submittedName>
        <fullName evidence="2">Flp pilus assembly complex ATPase component TadA</fullName>
    </submittedName>
</protein>
<evidence type="ECO:0000313" key="2">
    <source>
        <dbReference type="EMBL" id="NYR15331.1"/>
    </source>
</evidence>